<proteinExistence type="predicted"/>
<feature type="transmembrane region" description="Helical" evidence="6">
    <location>
        <begin position="99"/>
        <end position="120"/>
    </location>
</feature>
<evidence type="ECO:0000259" key="7">
    <source>
        <dbReference type="PROSITE" id="PS50850"/>
    </source>
</evidence>
<evidence type="ECO:0000256" key="4">
    <source>
        <dbReference type="ARBA" id="ARBA00022989"/>
    </source>
</evidence>
<gene>
    <name evidence="8" type="ORF">NWE73_11925</name>
</gene>
<feature type="transmembrane region" description="Helical" evidence="6">
    <location>
        <begin position="377"/>
        <end position="395"/>
    </location>
</feature>
<evidence type="ECO:0000313" key="9">
    <source>
        <dbReference type="Proteomes" id="UP001152321"/>
    </source>
</evidence>
<evidence type="ECO:0000256" key="5">
    <source>
        <dbReference type="ARBA" id="ARBA00023136"/>
    </source>
</evidence>
<sequence>MTPTSNKSQLAIIFFTVFLYLVGFGVVIPILPILSRNFGATATQTGLLLSVYSAMQFIFSPFWGRLSDRLGRRPILLFCLVGEGLSYILFAWARSLEWLFVARILAGFFGASISTASAYISDITPKHERSKGMALIGVAFGLGFVVGPALGGGLAVWGHHIDATPHFDTSFSFLWVAALCFLNFLFGIKFLKESLSEKSESAEKKKRFSTMWHYLNVKTVGPLMTVFLLSSLAMSGMEATLILFMGEKFQWDVKQVSFGFAYIGVIIIFTQGFLVRRLLPKWGERKVLRLGIFLLALGITGIAFSDNLVAMAITMTLLSLGNGLANPSTLGSISLLTDSKEQGAAMGVTQSMASLGRILGPAIGGMLYQHISMTSPFWVSGSMAFLGFAIVILIFKSIPDHAKSHIAKART</sequence>
<reference evidence="8" key="1">
    <citation type="submission" date="2022-08" db="EMBL/GenBank/DDBJ databases">
        <title>Novel Bdellovibrio Species Isolated from Svalbard: Designation Bdellovibrio svalbardensis.</title>
        <authorList>
            <person name="Mitchell R.J."/>
            <person name="Choi S.Y."/>
        </authorList>
    </citation>
    <scope>NUCLEOTIDE SEQUENCE</scope>
    <source>
        <strain evidence="8">PAP01</strain>
    </source>
</reference>
<evidence type="ECO:0000313" key="8">
    <source>
        <dbReference type="EMBL" id="MDG0817079.1"/>
    </source>
</evidence>
<dbReference type="Proteomes" id="UP001152321">
    <property type="component" value="Unassembled WGS sequence"/>
</dbReference>
<dbReference type="InterPro" id="IPR011701">
    <property type="entry name" value="MFS"/>
</dbReference>
<name>A0ABT6DJM7_9BACT</name>
<evidence type="ECO:0000256" key="3">
    <source>
        <dbReference type="ARBA" id="ARBA00022692"/>
    </source>
</evidence>
<dbReference type="SUPFAM" id="SSF103473">
    <property type="entry name" value="MFS general substrate transporter"/>
    <property type="match status" value="1"/>
</dbReference>
<keyword evidence="5 6" id="KW-0472">Membrane</keyword>
<dbReference type="PANTHER" id="PTHR23504">
    <property type="entry name" value="MAJOR FACILITATOR SUPERFAMILY DOMAIN-CONTAINING PROTEIN 10"/>
    <property type="match status" value="1"/>
</dbReference>
<dbReference type="InterPro" id="IPR036259">
    <property type="entry name" value="MFS_trans_sf"/>
</dbReference>
<keyword evidence="4 6" id="KW-1133">Transmembrane helix</keyword>
<dbReference type="Pfam" id="PF07690">
    <property type="entry name" value="MFS_1"/>
    <property type="match status" value="1"/>
</dbReference>
<keyword evidence="3 6" id="KW-0812">Transmembrane</keyword>
<feature type="transmembrane region" description="Helical" evidence="6">
    <location>
        <begin position="46"/>
        <end position="63"/>
    </location>
</feature>
<dbReference type="PROSITE" id="PS50850">
    <property type="entry name" value="MFS"/>
    <property type="match status" value="1"/>
</dbReference>
<feature type="transmembrane region" description="Helical" evidence="6">
    <location>
        <begin position="12"/>
        <end position="34"/>
    </location>
</feature>
<feature type="transmembrane region" description="Helical" evidence="6">
    <location>
        <begin position="256"/>
        <end position="275"/>
    </location>
</feature>
<feature type="transmembrane region" description="Helical" evidence="6">
    <location>
        <begin position="75"/>
        <end position="93"/>
    </location>
</feature>
<feature type="domain" description="Major facilitator superfamily (MFS) profile" evidence="7">
    <location>
        <begin position="9"/>
        <end position="399"/>
    </location>
</feature>
<dbReference type="RefSeq" id="WP_277578555.1">
    <property type="nucleotide sequence ID" value="NZ_JANRMI010000003.1"/>
</dbReference>
<organism evidence="8 9">
    <name type="scientific">Bdellovibrio svalbardensis</name>
    <dbReference type="NCBI Taxonomy" id="2972972"/>
    <lineage>
        <taxon>Bacteria</taxon>
        <taxon>Pseudomonadati</taxon>
        <taxon>Bdellovibrionota</taxon>
        <taxon>Bdellovibrionia</taxon>
        <taxon>Bdellovibrionales</taxon>
        <taxon>Pseudobdellovibrionaceae</taxon>
        <taxon>Bdellovibrio</taxon>
    </lineage>
</organism>
<evidence type="ECO:0000256" key="1">
    <source>
        <dbReference type="ARBA" id="ARBA00004141"/>
    </source>
</evidence>
<comment type="caution">
    <text evidence="8">The sequence shown here is derived from an EMBL/GenBank/DDBJ whole genome shotgun (WGS) entry which is preliminary data.</text>
</comment>
<dbReference type="InterPro" id="IPR001958">
    <property type="entry name" value="Tet-R_TetA/multi-R_MdtG-like"/>
</dbReference>
<accession>A0ABT6DJM7</accession>
<feature type="transmembrane region" description="Helical" evidence="6">
    <location>
        <begin position="287"/>
        <end position="304"/>
    </location>
</feature>
<dbReference type="PRINTS" id="PR01035">
    <property type="entry name" value="TCRTETA"/>
</dbReference>
<dbReference type="PANTHER" id="PTHR23504:SF15">
    <property type="entry name" value="MAJOR FACILITATOR SUPERFAMILY (MFS) PROFILE DOMAIN-CONTAINING PROTEIN"/>
    <property type="match status" value="1"/>
</dbReference>
<feature type="transmembrane region" description="Helical" evidence="6">
    <location>
        <begin position="132"/>
        <end position="158"/>
    </location>
</feature>
<comment type="subcellular location">
    <subcellularLocation>
        <location evidence="1">Membrane</location>
        <topology evidence="1">Multi-pass membrane protein</topology>
    </subcellularLocation>
</comment>
<keyword evidence="2" id="KW-0813">Transport</keyword>
<dbReference type="EMBL" id="JANRMI010000003">
    <property type="protein sequence ID" value="MDG0817079.1"/>
    <property type="molecule type" value="Genomic_DNA"/>
</dbReference>
<dbReference type="InterPro" id="IPR020846">
    <property type="entry name" value="MFS_dom"/>
</dbReference>
<keyword evidence="9" id="KW-1185">Reference proteome</keyword>
<feature type="transmembrane region" description="Helical" evidence="6">
    <location>
        <begin position="212"/>
        <end position="236"/>
    </location>
</feature>
<feature type="transmembrane region" description="Helical" evidence="6">
    <location>
        <begin position="170"/>
        <end position="191"/>
    </location>
</feature>
<evidence type="ECO:0000256" key="6">
    <source>
        <dbReference type="SAM" id="Phobius"/>
    </source>
</evidence>
<protein>
    <submittedName>
        <fullName evidence="8">MFS transporter</fullName>
    </submittedName>
</protein>
<dbReference type="Gene3D" id="1.20.1250.20">
    <property type="entry name" value="MFS general substrate transporter like domains"/>
    <property type="match status" value="1"/>
</dbReference>
<evidence type="ECO:0000256" key="2">
    <source>
        <dbReference type="ARBA" id="ARBA00022448"/>
    </source>
</evidence>